<proteinExistence type="predicted"/>
<accession>A0A0G4FNK4</accession>
<dbReference type="SUPFAM" id="SSF57850">
    <property type="entry name" value="RING/U-box"/>
    <property type="match status" value="1"/>
</dbReference>
<dbReference type="InterPro" id="IPR001841">
    <property type="entry name" value="Znf_RING"/>
</dbReference>
<dbReference type="PANTHER" id="PTHR22696:SF1">
    <property type="entry name" value="E3 UBIQUITIN-PROTEIN LIGASE RNF26"/>
    <property type="match status" value="1"/>
</dbReference>
<gene>
    <name evidence="5" type="ORF">Vbra_15728</name>
</gene>
<evidence type="ECO:0000256" key="2">
    <source>
        <dbReference type="SAM" id="Coils"/>
    </source>
</evidence>
<feature type="compositionally biased region" description="Gly residues" evidence="3">
    <location>
        <begin position="626"/>
        <end position="647"/>
    </location>
</feature>
<organism evidence="5 6">
    <name type="scientific">Vitrella brassicaformis (strain CCMP3155)</name>
    <dbReference type="NCBI Taxonomy" id="1169540"/>
    <lineage>
        <taxon>Eukaryota</taxon>
        <taxon>Sar</taxon>
        <taxon>Alveolata</taxon>
        <taxon>Colpodellida</taxon>
        <taxon>Vitrellaceae</taxon>
        <taxon>Vitrella</taxon>
    </lineage>
</organism>
<feature type="domain" description="RING-type" evidence="4">
    <location>
        <begin position="830"/>
        <end position="872"/>
    </location>
</feature>
<feature type="compositionally biased region" description="Pro residues" evidence="3">
    <location>
        <begin position="710"/>
        <end position="738"/>
    </location>
</feature>
<reference evidence="5 6" key="1">
    <citation type="submission" date="2014-11" db="EMBL/GenBank/DDBJ databases">
        <authorList>
            <person name="Zhu J."/>
            <person name="Qi W."/>
            <person name="Song R."/>
        </authorList>
    </citation>
    <scope>NUCLEOTIDE SEQUENCE [LARGE SCALE GENOMIC DNA]</scope>
</reference>
<dbReference type="GO" id="GO:0016567">
    <property type="term" value="P:protein ubiquitination"/>
    <property type="evidence" value="ECO:0007669"/>
    <property type="project" value="TreeGrafter"/>
</dbReference>
<evidence type="ECO:0000256" key="1">
    <source>
        <dbReference type="PROSITE-ProRule" id="PRU00175"/>
    </source>
</evidence>
<feature type="compositionally biased region" description="Basic and acidic residues" evidence="3">
    <location>
        <begin position="770"/>
        <end position="780"/>
    </location>
</feature>
<feature type="compositionally biased region" description="Low complexity" evidence="3">
    <location>
        <begin position="611"/>
        <end position="625"/>
    </location>
</feature>
<dbReference type="Gene3D" id="3.30.40.10">
    <property type="entry name" value="Zinc/RING finger domain, C3HC4 (zinc finger)"/>
    <property type="match status" value="1"/>
</dbReference>
<dbReference type="Pfam" id="PF13920">
    <property type="entry name" value="zf-C3HC4_3"/>
    <property type="match status" value="1"/>
</dbReference>
<dbReference type="AlphaFoldDB" id="A0A0G4FNK4"/>
<protein>
    <recommendedName>
        <fullName evidence="4">RING-type domain-containing protein</fullName>
    </recommendedName>
</protein>
<keyword evidence="1" id="KW-0862">Zinc</keyword>
<dbReference type="PhylomeDB" id="A0A0G4FNK4"/>
<feature type="compositionally biased region" description="Low complexity" evidence="3">
    <location>
        <begin position="684"/>
        <end position="699"/>
    </location>
</feature>
<dbReference type="EMBL" id="CDMY01000466">
    <property type="protein sequence ID" value="CEM15147.1"/>
    <property type="molecule type" value="Genomic_DNA"/>
</dbReference>
<keyword evidence="1" id="KW-0479">Metal-binding</keyword>
<feature type="compositionally biased region" description="Basic residues" evidence="3">
    <location>
        <begin position="548"/>
        <end position="558"/>
    </location>
</feature>
<dbReference type="Proteomes" id="UP000041254">
    <property type="component" value="Unassembled WGS sequence"/>
</dbReference>
<feature type="region of interest" description="Disordered" evidence="3">
    <location>
        <begin position="537"/>
        <end position="781"/>
    </location>
</feature>
<keyword evidence="2" id="KW-0175">Coiled coil</keyword>
<evidence type="ECO:0000256" key="3">
    <source>
        <dbReference type="SAM" id="MobiDB-lite"/>
    </source>
</evidence>
<dbReference type="OrthoDB" id="10261999at2759"/>
<evidence type="ECO:0000313" key="6">
    <source>
        <dbReference type="Proteomes" id="UP000041254"/>
    </source>
</evidence>
<dbReference type="InParanoid" id="A0A0G4FNK4"/>
<feature type="compositionally biased region" description="Low complexity" evidence="3">
    <location>
        <begin position="661"/>
        <end position="671"/>
    </location>
</feature>
<feature type="compositionally biased region" description="Low complexity" evidence="3">
    <location>
        <begin position="564"/>
        <end position="578"/>
    </location>
</feature>
<dbReference type="InterPro" id="IPR013083">
    <property type="entry name" value="Znf_RING/FYVE/PHD"/>
</dbReference>
<evidence type="ECO:0000259" key="4">
    <source>
        <dbReference type="PROSITE" id="PS50089"/>
    </source>
</evidence>
<evidence type="ECO:0000313" key="5">
    <source>
        <dbReference type="EMBL" id="CEM15147.1"/>
    </source>
</evidence>
<dbReference type="GO" id="GO:0008270">
    <property type="term" value="F:zinc ion binding"/>
    <property type="evidence" value="ECO:0007669"/>
    <property type="project" value="UniProtKB-KW"/>
</dbReference>
<sequence length="883" mass="93802">MTSLGNSRPSGFDAAIALLSSPEELPDDAFDSSLKVVGANATDAFLSGGPGGSWEALGKKLLNQRLLRRAYHAFTDGGNPARQGMAASVLWFLCQRKADARDSAWEVAGYLIPIAGSPRTFISMLASVLTQTTAFRLEMSAFTLLAGAMVLGRQEGNAVDTRDHLIKHCPAILDKALSMVAKIAEDHPCGRTALAFIRTVFDTVPIDGPPFPPTVMPVCVCVGVFRALVECLTSRKAETRDKMRAVGVHYVGTLLCSNIQYVAKSGSEDDRAAYLAAMRQDIFPFVDTFCGLLTSPDADDVVRDGATTCCVYIFDCCSVFAIYAKEIGTAYFATLPDGPVQRLMRAPKALQAYVTAVKSLATTLVSKITTTTLPLAVPQMLAVCGHRDAVYSSGCISMASDIAKRLDKESVDEVATVRRVFRTSSDATQTSPTCAPRSLCVTAFQERCVTYGDRVSSRGGKFRPNGVTRAILQHEAVKAMRAAAVRQPNGRRKGHQRQQQQQQQLTAPKELLDLFDEIESAAKEWADAQLLAEVAPLAPGSTTSSTKGGKKSKGGKRGGRGDNSTETTSSSSAAAIGTSEDRTDHQEEDAEDHHGPPGPPSPSPPSPPRPSCSYSSSAAGGTSVSVGGGRGQQQGAGGGGDDGGGFITVGRKKRGGKDTGGHTQQQQQTNTADKRDDNSGVFPSSSSSESTRPSSSNSSVCGGPHNAPAVPFPLPPRPAAPPPQPPSRHRPTPTPTPAPSSSRLGCGHTGLPPLAAGGSSSSSLQTAVEVEGRSGHDRCGGEVSELQLMRQQLEAMRLEKEAMQRTNEAILREKEDIKREKDRLEESTECDICMAEKKSIVLIPCRHFCLCGVCAAVLMSKPVAQRLCPRCRQAITATRHVYL</sequence>
<feature type="coiled-coil region" evidence="2">
    <location>
        <begin position="786"/>
        <end position="827"/>
    </location>
</feature>
<dbReference type="PROSITE" id="PS50089">
    <property type="entry name" value="ZF_RING_2"/>
    <property type="match status" value="1"/>
</dbReference>
<feature type="compositionally biased region" description="Basic and acidic residues" evidence="3">
    <location>
        <begin position="579"/>
        <end position="595"/>
    </location>
</feature>
<name>A0A0G4FNK4_VITBC</name>
<keyword evidence="6" id="KW-1185">Reference proteome</keyword>
<dbReference type="GO" id="GO:0061630">
    <property type="term" value="F:ubiquitin protein ligase activity"/>
    <property type="evidence" value="ECO:0007669"/>
    <property type="project" value="TreeGrafter"/>
</dbReference>
<dbReference type="PANTHER" id="PTHR22696">
    <property type="entry name" value="E3 UBIQUITIN-PROTEIN LIGASE RNF26"/>
    <property type="match status" value="1"/>
</dbReference>
<feature type="region of interest" description="Disordered" evidence="3">
    <location>
        <begin position="483"/>
        <end position="505"/>
    </location>
</feature>
<keyword evidence="1" id="KW-0863">Zinc-finger</keyword>
<dbReference type="VEuPathDB" id="CryptoDB:Vbra_15728"/>
<feature type="compositionally biased region" description="Low complexity" evidence="3">
    <location>
        <begin position="750"/>
        <end position="764"/>
    </location>
</feature>
<feature type="compositionally biased region" description="Pro residues" evidence="3">
    <location>
        <begin position="596"/>
        <end position="610"/>
    </location>
</feature>
<dbReference type="GO" id="GO:0006511">
    <property type="term" value="P:ubiquitin-dependent protein catabolic process"/>
    <property type="evidence" value="ECO:0007669"/>
    <property type="project" value="TreeGrafter"/>
</dbReference>